<keyword evidence="2" id="KW-1185">Reference proteome</keyword>
<accession>A0A1L9BB36</accession>
<dbReference type="Proteomes" id="UP000182229">
    <property type="component" value="Unassembled WGS sequence"/>
</dbReference>
<dbReference type="Gene3D" id="1.20.1640.10">
    <property type="entry name" value="Multidrug efflux transporter AcrB transmembrane domain"/>
    <property type="match status" value="1"/>
</dbReference>
<dbReference type="STRING" id="83449.BON30_18440"/>
<sequence length="82" mass="8708">MAAIRRLREEGLPPLKALQEAARVRPTTEIVASLGFLPMAFATGAGAELPCRAREGSAARAGVCRVVYDARRMASLEGLSKP</sequence>
<comment type="caution">
    <text evidence="1">The sequence shown here is derived from an EMBL/GenBank/DDBJ whole genome shotgun (WGS) entry which is preliminary data.</text>
</comment>
<evidence type="ECO:0000313" key="2">
    <source>
        <dbReference type="Proteomes" id="UP000182229"/>
    </source>
</evidence>
<organism evidence="1 2">
    <name type="scientific">Cystobacter ferrugineus</name>
    <dbReference type="NCBI Taxonomy" id="83449"/>
    <lineage>
        <taxon>Bacteria</taxon>
        <taxon>Pseudomonadati</taxon>
        <taxon>Myxococcota</taxon>
        <taxon>Myxococcia</taxon>
        <taxon>Myxococcales</taxon>
        <taxon>Cystobacterineae</taxon>
        <taxon>Archangiaceae</taxon>
        <taxon>Cystobacter</taxon>
    </lineage>
</organism>
<dbReference type="EMBL" id="MPIN01000004">
    <property type="protein sequence ID" value="OJH39476.1"/>
    <property type="molecule type" value="Genomic_DNA"/>
</dbReference>
<dbReference type="AlphaFoldDB" id="A0A1L9BB36"/>
<gene>
    <name evidence="1" type="ORF">BON30_18440</name>
</gene>
<reference evidence="1 2" key="2">
    <citation type="submission" date="2016-12" db="EMBL/GenBank/DDBJ databases">
        <title>Draft Genome Sequence of Cystobacter ferrugineus Strain Cbfe23.</title>
        <authorList>
            <person name="Akbar S."/>
            <person name="Dowd S.E."/>
            <person name="Stevens D.C."/>
        </authorList>
    </citation>
    <scope>NUCLEOTIDE SEQUENCE [LARGE SCALE GENOMIC DNA]</scope>
    <source>
        <strain evidence="1 2">Cbfe23</strain>
    </source>
</reference>
<proteinExistence type="predicted"/>
<protein>
    <submittedName>
        <fullName evidence="1">Uncharacterized protein</fullName>
    </submittedName>
</protein>
<reference evidence="2" key="1">
    <citation type="submission" date="2016-11" db="EMBL/GenBank/DDBJ databases">
        <authorList>
            <person name="Shukria A."/>
            <person name="Stevens D.C."/>
        </authorList>
    </citation>
    <scope>NUCLEOTIDE SEQUENCE [LARGE SCALE GENOMIC DNA]</scope>
    <source>
        <strain evidence="2">Cbfe23</strain>
    </source>
</reference>
<name>A0A1L9BB36_9BACT</name>
<evidence type="ECO:0000313" key="1">
    <source>
        <dbReference type="EMBL" id="OJH39476.1"/>
    </source>
</evidence>